<comment type="subcellular location">
    <subcellularLocation>
        <location evidence="1">Secreted</location>
    </subcellularLocation>
</comment>
<evidence type="ECO:0000256" key="3">
    <source>
        <dbReference type="ARBA" id="ARBA00022471"/>
    </source>
</evidence>
<dbReference type="Proteomes" id="UP000824890">
    <property type="component" value="Unassembled WGS sequence"/>
</dbReference>
<protein>
    <recommendedName>
        <fullName evidence="8">F-box associated domain-containing protein</fullName>
    </recommendedName>
</protein>
<evidence type="ECO:0000256" key="1">
    <source>
        <dbReference type="ARBA" id="ARBA00004613"/>
    </source>
</evidence>
<dbReference type="InterPro" id="IPR010264">
    <property type="entry name" value="Self-incomp_S1"/>
</dbReference>
<dbReference type="Pfam" id="PF05938">
    <property type="entry name" value="Self-incomp_S1"/>
    <property type="match status" value="1"/>
</dbReference>
<keyword evidence="7" id="KW-1185">Reference proteome</keyword>
<comment type="similarity">
    <text evidence="2">Belongs to the plant self-incompatibility (S1) protein family.</text>
</comment>
<evidence type="ECO:0000256" key="5">
    <source>
        <dbReference type="ARBA" id="ARBA00022729"/>
    </source>
</evidence>
<evidence type="ECO:0000256" key="2">
    <source>
        <dbReference type="ARBA" id="ARBA00005581"/>
    </source>
</evidence>
<evidence type="ECO:0000256" key="4">
    <source>
        <dbReference type="ARBA" id="ARBA00022525"/>
    </source>
</evidence>
<keyword evidence="3" id="KW-0713">Self-incompatibility</keyword>
<reference evidence="6 7" key="1">
    <citation type="submission" date="2021-05" db="EMBL/GenBank/DDBJ databases">
        <title>Genome Assembly of Synthetic Allotetraploid Brassica napus Reveals Homoeologous Exchanges between Subgenomes.</title>
        <authorList>
            <person name="Davis J.T."/>
        </authorList>
    </citation>
    <scope>NUCLEOTIDE SEQUENCE [LARGE SCALE GENOMIC DNA]</scope>
    <source>
        <strain evidence="7">cv. Da-Ae</strain>
        <tissue evidence="6">Seedling</tissue>
    </source>
</reference>
<evidence type="ECO:0000313" key="6">
    <source>
        <dbReference type="EMBL" id="KAH0911754.1"/>
    </source>
</evidence>
<name>A0ABQ8C3Y8_BRANA</name>
<keyword evidence="5" id="KW-0732">Signal</keyword>
<accession>A0ABQ8C3Y8</accession>
<comment type="caution">
    <text evidence="6">The sequence shown here is derived from an EMBL/GenBank/DDBJ whole genome shotgun (WGS) entry which is preliminary data.</text>
</comment>
<evidence type="ECO:0000313" key="7">
    <source>
        <dbReference type="Proteomes" id="UP000824890"/>
    </source>
</evidence>
<dbReference type="EMBL" id="JAGKQM010000009">
    <property type="protein sequence ID" value="KAH0911754.1"/>
    <property type="molecule type" value="Genomic_DNA"/>
</dbReference>
<organism evidence="6 7">
    <name type="scientific">Brassica napus</name>
    <name type="common">Rape</name>
    <dbReference type="NCBI Taxonomy" id="3708"/>
    <lineage>
        <taxon>Eukaryota</taxon>
        <taxon>Viridiplantae</taxon>
        <taxon>Streptophyta</taxon>
        <taxon>Embryophyta</taxon>
        <taxon>Tracheophyta</taxon>
        <taxon>Spermatophyta</taxon>
        <taxon>Magnoliopsida</taxon>
        <taxon>eudicotyledons</taxon>
        <taxon>Gunneridae</taxon>
        <taxon>Pentapetalae</taxon>
        <taxon>rosids</taxon>
        <taxon>malvids</taxon>
        <taxon>Brassicales</taxon>
        <taxon>Brassicaceae</taxon>
        <taxon>Brassiceae</taxon>
        <taxon>Brassica</taxon>
    </lineage>
</organism>
<proteinExistence type="inferred from homology"/>
<sequence>MAASRVENVVVDAPAYIGKWAFMKTTVQISNRLGGGLTLVLHCKSKNNDLGIQTIAPDKMVFVKVAVSVTLLGQGVLIVNPQSKRYIAYLSRQFPPVMETFFFVGVYRWFDFSRNESLISVKDLFILCDARYPRLQLTNEIDIQSRSVLLCFDERIWDPGILYSWRFDGSMEEQIMFGINNITRPFNLIKKTMARNDDFIILGLILKKKRNRFTIGWRVRLRYPKHRRNSLLDHFYLCLSCCQKEQDGARCET</sequence>
<keyword evidence="4" id="KW-0964">Secreted</keyword>
<evidence type="ECO:0008006" key="8">
    <source>
        <dbReference type="Google" id="ProtNLM"/>
    </source>
</evidence>
<gene>
    <name evidence="6" type="ORF">HID58_035075</name>
</gene>